<dbReference type="PANTHER" id="PTHR15832">
    <property type="entry name" value="SHC (SRC HOMOLOGY DOMAIN C-TERMINAL) ADAPTOR HOMOLOG"/>
    <property type="match status" value="1"/>
</dbReference>
<name>A0A034W2Y7_BACDO</name>
<sequence length="592" mass="66301">MRNMGRIFQYNRFVGSEEAGADNTKDTQTTGGWKNNKPQQQFGANCPAYAELYPAYACTASMEVAATPTAATAAAAVVTTTATAAATTMTSRSLDLALRKYQQWSSKFLPTTTNSNNNSGGSNTMPVLTTEKHTTIATMPVATNADCVTHLSTSSSSQKSNSCSHSCSYSTATNTSGYYSRLTLVGNTSDLQQPHGELQQQHCWSAADGDRELLVSAGKRPKVYDCMKDFLRRKLFQQRHGQQQQHQQREREREQQRAAQMAATLCKSDTEEDVTSDYDEVDMLDSSYNADEEDASDCSSQCTCPLESDIEETPPQQHYACTEQQQKHGCTPQKSISPQKSMLSLNCWQNITQYTDSTTEPEEDEDVQGEWGVEDADYQHVAEDSDAGISDCCQLISEKSSPTKQRKRQLKQQQKLQQKPKQKFRYNRNSDDGSEEAELLASSWYQPRITTKAALERLQQAPPGTFLLRRKSRSYELCLRVETKVKHFVVVSLADNHYKLKGAKKQFTSLKALVTHHSVMAEQLPLTLALPREYECKGSNAYGVSAKWAASETFDVSKRTLRSLRYADDFDTYESLQILGLLQDWQCEANEF</sequence>
<feature type="region of interest" description="Disordered" evidence="2">
    <location>
        <begin position="400"/>
        <end position="434"/>
    </location>
</feature>
<dbReference type="EMBL" id="GAKP01009883">
    <property type="protein sequence ID" value="JAC49069.1"/>
    <property type="molecule type" value="Transcribed_RNA"/>
</dbReference>
<reference evidence="4" key="1">
    <citation type="journal article" date="2014" name="BMC Genomics">
        <title>Characterizing the developmental transcriptome of the oriental fruit fly, Bactrocera dorsalis (Diptera: Tephritidae) through comparative genomic analysis with Drosophila melanogaster utilizing modENCODE datasets.</title>
        <authorList>
            <person name="Geib S.M."/>
            <person name="Calla B."/>
            <person name="Hall B."/>
            <person name="Hou S."/>
            <person name="Manoukis N.C."/>
        </authorList>
    </citation>
    <scope>NUCLEOTIDE SEQUENCE</scope>
    <source>
        <strain evidence="4">Punador</strain>
    </source>
</reference>
<dbReference type="SMART" id="SM00252">
    <property type="entry name" value="SH2"/>
    <property type="match status" value="1"/>
</dbReference>
<dbReference type="OrthoDB" id="10013007at2759"/>
<dbReference type="SUPFAM" id="SSF55550">
    <property type="entry name" value="SH2 domain"/>
    <property type="match status" value="1"/>
</dbReference>
<feature type="domain" description="SH2" evidence="3">
    <location>
        <begin position="444"/>
        <end position="532"/>
    </location>
</feature>
<dbReference type="Pfam" id="PF00017">
    <property type="entry name" value="SH2"/>
    <property type="match status" value="1"/>
</dbReference>
<dbReference type="PROSITE" id="PS50001">
    <property type="entry name" value="SH2"/>
    <property type="match status" value="1"/>
</dbReference>
<evidence type="ECO:0000256" key="2">
    <source>
        <dbReference type="SAM" id="MobiDB-lite"/>
    </source>
</evidence>
<dbReference type="Gene3D" id="3.30.505.10">
    <property type="entry name" value="SH2 domain"/>
    <property type="match status" value="1"/>
</dbReference>
<evidence type="ECO:0000259" key="3">
    <source>
        <dbReference type="PROSITE" id="PS50001"/>
    </source>
</evidence>
<accession>A0A034W2Y7</accession>
<feature type="compositionally biased region" description="Basic and acidic residues" evidence="2">
    <location>
        <begin position="247"/>
        <end position="256"/>
    </location>
</feature>
<evidence type="ECO:0000256" key="1">
    <source>
        <dbReference type="PROSITE-ProRule" id="PRU00191"/>
    </source>
</evidence>
<feature type="region of interest" description="Disordered" evidence="2">
    <location>
        <begin position="237"/>
        <end position="258"/>
    </location>
</feature>
<protein>
    <submittedName>
        <fullName evidence="4">Tensin-4</fullName>
    </submittedName>
</protein>
<dbReference type="AlphaFoldDB" id="A0A034W2Y7"/>
<evidence type="ECO:0000313" key="4">
    <source>
        <dbReference type="EMBL" id="JAC49069.1"/>
    </source>
</evidence>
<organism evidence="4">
    <name type="scientific">Bactrocera dorsalis</name>
    <name type="common">Oriental fruit fly</name>
    <name type="synonym">Dacus dorsalis</name>
    <dbReference type="NCBI Taxonomy" id="27457"/>
    <lineage>
        <taxon>Eukaryota</taxon>
        <taxon>Metazoa</taxon>
        <taxon>Ecdysozoa</taxon>
        <taxon>Arthropoda</taxon>
        <taxon>Hexapoda</taxon>
        <taxon>Insecta</taxon>
        <taxon>Pterygota</taxon>
        <taxon>Neoptera</taxon>
        <taxon>Endopterygota</taxon>
        <taxon>Diptera</taxon>
        <taxon>Brachycera</taxon>
        <taxon>Muscomorpha</taxon>
        <taxon>Tephritoidea</taxon>
        <taxon>Tephritidae</taxon>
        <taxon>Bactrocera</taxon>
        <taxon>Bactrocera</taxon>
    </lineage>
</organism>
<dbReference type="InterPro" id="IPR000980">
    <property type="entry name" value="SH2"/>
</dbReference>
<dbReference type="CDD" id="cd00173">
    <property type="entry name" value="SH2"/>
    <property type="match status" value="1"/>
</dbReference>
<gene>
    <name evidence="4" type="primary">TENS4</name>
</gene>
<proteinExistence type="predicted"/>
<dbReference type="InterPro" id="IPR036860">
    <property type="entry name" value="SH2_dom_sf"/>
</dbReference>
<feature type="region of interest" description="Disordered" evidence="2">
    <location>
        <begin position="19"/>
        <end position="40"/>
    </location>
</feature>
<dbReference type="EMBL" id="GAKP01009885">
    <property type="protein sequence ID" value="JAC49067.1"/>
    <property type="molecule type" value="Transcribed_RNA"/>
</dbReference>
<keyword evidence="1" id="KW-0727">SH2 domain</keyword>
<feature type="compositionally biased region" description="Polar residues" evidence="2">
    <location>
        <begin position="26"/>
        <end position="40"/>
    </location>
</feature>
<dbReference type="PANTHER" id="PTHR15832:SF2">
    <property type="entry name" value="SH2 DOMAIN-CONTAINING PROTEIN"/>
    <property type="match status" value="1"/>
</dbReference>